<dbReference type="AlphaFoldDB" id="A0A1R3K889"/>
<evidence type="ECO:0000259" key="2">
    <source>
        <dbReference type="Pfam" id="PF07859"/>
    </source>
</evidence>
<proteinExistence type="inferred from homology"/>
<dbReference type="InterPro" id="IPR050466">
    <property type="entry name" value="Carboxylest/Gibb_receptor"/>
</dbReference>
<protein>
    <submittedName>
        <fullName evidence="3">Alpha/beta hydrolase-3</fullName>
    </submittedName>
</protein>
<reference evidence="4" key="1">
    <citation type="submission" date="2013-09" db="EMBL/GenBank/DDBJ databases">
        <title>Corchorus olitorius genome sequencing.</title>
        <authorList>
            <person name="Alam M."/>
            <person name="Haque M.S."/>
            <person name="Islam M.S."/>
            <person name="Emdad E.M."/>
            <person name="Islam M.M."/>
            <person name="Ahmed B."/>
            <person name="Halim A."/>
            <person name="Hossen Q.M.M."/>
            <person name="Hossain M.Z."/>
            <person name="Ahmed R."/>
            <person name="Khan M.M."/>
            <person name="Islam R."/>
            <person name="Rashid M.M."/>
            <person name="Khan S.A."/>
            <person name="Rahman M.S."/>
            <person name="Alam M."/>
            <person name="Yahiya A.S."/>
            <person name="Khan M.S."/>
            <person name="Azam M.S."/>
            <person name="Haque T."/>
            <person name="Lashkar M.Z.H."/>
            <person name="Akhand A.I."/>
            <person name="Morshed G."/>
            <person name="Roy S."/>
            <person name="Uddin K.S."/>
            <person name="Rabeya T."/>
            <person name="Hossain A.S."/>
            <person name="Chowdhury A."/>
            <person name="Snigdha A.R."/>
            <person name="Mortoza M.S."/>
            <person name="Matin S.A."/>
            <person name="Hoque S.M.E."/>
            <person name="Islam M.K."/>
            <person name="Roy D.K."/>
            <person name="Haider R."/>
            <person name="Moosa M.M."/>
            <person name="Elias S.M."/>
            <person name="Hasan A.M."/>
            <person name="Jahan S."/>
            <person name="Shafiuddin M."/>
            <person name="Mahmood N."/>
            <person name="Shommy N.S."/>
        </authorList>
    </citation>
    <scope>NUCLEOTIDE SEQUENCE [LARGE SCALE GENOMIC DNA]</scope>
    <source>
        <strain evidence="4">cv. O-4</strain>
    </source>
</reference>
<evidence type="ECO:0000313" key="4">
    <source>
        <dbReference type="Proteomes" id="UP000187203"/>
    </source>
</evidence>
<dbReference type="PANTHER" id="PTHR23024">
    <property type="entry name" value="ARYLACETAMIDE DEACETYLASE"/>
    <property type="match status" value="1"/>
</dbReference>
<keyword evidence="3" id="KW-0378">Hydrolase</keyword>
<dbReference type="Pfam" id="PF07859">
    <property type="entry name" value="Abhydrolase_3"/>
    <property type="match status" value="1"/>
</dbReference>
<dbReference type="Proteomes" id="UP000187203">
    <property type="component" value="Unassembled WGS sequence"/>
</dbReference>
<dbReference type="OrthoDB" id="408631at2759"/>
<dbReference type="GO" id="GO:0016787">
    <property type="term" value="F:hydrolase activity"/>
    <property type="evidence" value="ECO:0007669"/>
    <property type="project" value="UniProtKB-KW"/>
</dbReference>
<evidence type="ECO:0000313" key="3">
    <source>
        <dbReference type="EMBL" id="OMP03274.1"/>
    </source>
</evidence>
<dbReference type="Gene3D" id="3.40.50.1820">
    <property type="entry name" value="alpha/beta hydrolase"/>
    <property type="match status" value="1"/>
</dbReference>
<sequence>MRLAAALNMLVIAPDLRLAPEHRLPAAADDARFALKWLQGQAKAMHGIKDDGKVETWLTCVDFDRVFVLGDSSGGNMAHHLAAGFEAGSAELAPVRVRGYVLLSPFFGGNVRTRREEEQPFETFWNMEKYER</sequence>
<dbReference type="InterPro" id="IPR029058">
    <property type="entry name" value="AB_hydrolase_fold"/>
</dbReference>
<dbReference type="InterPro" id="IPR013094">
    <property type="entry name" value="AB_hydrolase_3"/>
</dbReference>
<dbReference type="SUPFAM" id="SSF53474">
    <property type="entry name" value="alpha/beta-Hydrolases"/>
    <property type="match status" value="1"/>
</dbReference>
<feature type="domain" description="Alpha/beta hydrolase fold-3" evidence="2">
    <location>
        <begin position="2"/>
        <end position="122"/>
    </location>
</feature>
<dbReference type="EMBL" id="AWUE01014527">
    <property type="protein sequence ID" value="OMP03274.1"/>
    <property type="molecule type" value="Genomic_DNA"/>
</dbReference>
<gene>
    <name evidence="3" type="ORF">COLO4_10543</name>
</gene>
<name>A0A1R3K889_9ROSI</name>
<dbReference type="PANTHER" id="PTHR23024:SF416">
    <property type="entry name" value="CARBOXYLESTERASE 15-RELATED"/>
    <property type="match status" value="1"/>
</dbReference>
<dbReference type="STRING" id="93759.A0A1R3K889"/>
<comment type="caution">
    <text evidence="3">The sequence shown here is derived from an EMBL/GenBank/DDBJ whole genome shotgun (WGS) entry which is preliminary data.</text>
</comment>
<accession>A0A1R3K889</accession>
<keyword evidence="4" id="KW-1185">Reference proteome</keyword>
<organism evidence="3 4">
    <name type="scientific">Corchorus olitorius</name>
    <dbReference type="NCBI Taxonomy" id="93759"/>
    <lineage>
        <taxon>Eukaryota</taxon>
        <taxon>Viridiplantae</taxon>
        <taxon>Streptophyta</taxon>
        <taxon>Embryophyta</taxon>
        <taxon>Tracheophyta</taxon>
        <taxon>Spermatophyta</taxon>
        <taxon>Magnoliopsida</taxon>
        <taxon>eudicotyledons</taxon>
        <taxon>Gunneridae</taxon>
        <taxon>Pentapetalae</taxon>
        <taxon>rosids</taxon>
        <taxon>malvids</taxon>
        <taxon>Malvales</taxon>
        <taxon>Malvaceae</taxon>
        <taxon>Grewioideae</taxon>
        <taxon>Apeibeae</taxon>
        <taxon>Corchorus</taxon>
    </lineage>
</organism>
<comment type="similarity">
    <text evidence="1">Belongs to the 'GDXG' lipolytic enzyme family.</text>
</comment>
<evidence type="ECO:0000256" key="1">
    <source>
        <dbReference type="ARBA" id="ARBA00010515"/>
    </source>
</evidence>